<dbReference type="SMART" id="SM00491">
    <property type="entry name" value="HELICc2"/>
    <property type="match status" value="1"/>
</dbReference>
<reference evidence="24 25" key="1">
    <citation type="submission" date="2024-01" db="EMBL/GenBank/DDBJ databases">
        <title>The genome of the rayed Mediterranean limpet Patella caerulea (Linnaeus, 1758).</title>
        <authorList>
            <person name="Anh-Thu Weber A."/>
            <person name="Halstead-Nussloch G."/>
        </authorList>
    </citation>
    <scope>NUCLEOTIDE SEQUENCE [LARGE SCALE GENOMIC DNA]</scope>
    <source>
        <strain evidence="24">AATW-2023a</strain>
        <tissue evidence="24">Whole specimen</tissue>
    </source>
</reference>
<evidence type="ECO:0000256" key="21">
    <source>
        <dbReference type="SAM" id="MobiDB-lite"/>
    </source>
</evidence>
<dbReference type="InterPro" id="IPR014001">
    <property type="entry name" value="Helicase_ATP-bd"/>
</dbReference>
<dbReference type="EMBL" id="JAZGQO010000003">
    <property type="protein sequence ID" value="KAK6188427.1"/>
    <property type="molecule type" value="Genomic_DNA"/>
</dbReference>
<feature type="binding site" evidence="19">
    <location>
        <position position="217"/>
    </location>
    <ligand>
        <name>[4Fe-4S] cluster</name>
        <dbReference type="ChEBI" id="CHEBI:49883"/>
    </ligand>
</feature>
<dbReference type="InterPro" id="IPR006555">
    <property type="entry name" value="ATP-dep_Helicase_C"/>
</dbReference>
<evidence type="ECO:0000256" key="3">
    <source>
        <dbReference type="ARBA" id="ARBA00022723"/>
    </source>
</evidence>
<dbReference type="Pfam" id="PF23116">
    <property type="entry name" value="HHD_RTEL1"/>
    <property type="match status" value="1"/>
</dbReference>
<dbReference type="PANTHER" id="PTHR11472">
    <property type="entry name" value="DNA REPAIR DEAD HELICASE RAD3/XP-D SUBFAMILY MEMBER"/>
    <property type="match status" value="1"/>
</dbReference>
<feature type="region of interest" description="Disordered" evidence="21">
    <location>
        <begin position="1062"/>
        <end position="1088"/>
    </location>
</feature>
<name>A0AAN8QCL4_PATCE</name>
<evidence type="ECO:0000256" key="8">
    <source>
        <dbReference type="ARBA" id="ARBA00022806"/>
    </source>
</evidence>
<feature type="region of interest" description="Disordered" evidence="21">
    <location>
        <begin position="796"/>
        <end position="843"/>
    </location>
</feature>
<keyword evidence="12 19" id="KW-0411">Iron-sulfur</keyword>
<evidence type="ECO:0000256" key="9">
    <source>
        <dbReference type="ARBA" id="ARBA00022833"/>
    </source>
</evidence>
<keyword evidence="2 19" id="KW-0004">4Fe-4S</keyword>
<dbReference type="GO" id="GO:0010569">
    <property type="term" value="P:regulation of double-strand break repair via homologous recombination"/>
    <property type="evidence" value="ECO:0007669"/>
    <property type="project" value="UniProtKB-UniRule"/>
</dbReference>
<dbReference type="GO" id="GO:0045910">
    <property type="term" value="P:negative regulation of DNA recombination"/>
    <property type="evidence" value="ECO:0007669"/>
    <property type="project" value="TreeGrafter"/>
</dbReference>
<dbReference type="AlphaFoldDB" id="A0AAN8QCL4"/>
<dbReference type="CDD" id="cd18788">
    <property type="entry name" value="SF2_C_XPD"/>
    <property type="match status" value="1"/>
</dbReference>
<dbReference type="Pfam" id="PF00097">
    <property type="entry name" value="zf-C3HC4"/>
    <property type="match status" value="1"/>
</dbReference>
<evidence type="ECO:0000256" key="6">
    <source>
        <dbReference type="ARBA" id="ARBA00022771"/>
    </source>
</evidence>
<evidence type="ECO:0000256" key="14">
    <source>
        <dbReference type="ARBA" id="ARBA00023204"/>
    </source>
</evidence>
<dbReference type="PROSITE" id="PS50089">
    <property type="entry name" value="ZF_RING_2"/>
    <property type="match status" value="1"/>
</dbReference>
<evidence type="ECO:0000256" key="7">
    <source>
        <dbReference type="ARBA" id="ARBA00022801"/>
    </source>
</evidence>
<feature type="binding site" evidence="19">
    <location>
        <position position="152"/>
    </location>
    <ligand>
        <name>[4Fe-4S] cluster</name>
        <dbReference type="ChEBI" id="CHEBI:49883"/>
    </ligand>
</feature>
<evidence type="ECO:0000256" key="5">
    <source>
        <dbReference type="ARBA" id="ARBA00022763"/>
    </source>
</evidence>
<evidence type="ECO:0000256" key="17">
    <source>
        <dbReference type="ARBA" id="ARBA00049360"/>
    </source>
</evidence>
<comment type="subcellular location">
    <subcellularLocation>
        <location evidence="1 19">Nucleus</location>
    </subcellularLocation>
</comment>
<dbReference type="Pfam" id="PF23109">
    <property type="entry name" value="ARCH_RTEL1"/>
    <property type="match status" value="1"/>
</dbReference>
<dbReference type="Pfam" id="PF13307">
    <property type="entry name" value="Helicase_C_2"/>
    <property type="match status" value="1"/>
</dbReference>
<dbReference type="InterPro" id="IPR045028">
    <property type="entry name" value="DinG/Rad3-like"/>
</dbReference>
<dbReference type="GO" id="GO:0003677">
    <property type="term" value="F:DNA binding"/>
    <property type="evidence" value="ECO:0007669"/>
    <property type="project" value="UniProtKB-UniRule"/>
</dbReference>
<dbReference type="GO" id="GO:0005524">
    <property type="term" value="F:ATP binding"/>
    <property type="evidence" value="ECO:0007669"/>
    <property type="project" value="UniProtKB-UniRule"/>
</dbReference>
<keyword evidence="7 19" id="KW-0378">Hydrolase</keyword>
<evidence type="ECO:0000256" key="1">
    <source>
        <dbReference type="ARBA" id="ARBA00004123"/>
    </source>
</evidence>
<dbReference type="Gene3D" id="1.20.1160.20">
    <property type="match status" value="1"/>
</dbReference>
<dbReference type="SMART" id="SM00488">
    <property type="entry name" value="DEXDc2"/>
    <property type="match status" value="1"/>
</dbReference>
<keyword evidence="15 19" id="KW-0413">Isomerase</keyword>
<dbReference type="InterPro" id="IPR030845">
    <property type="entry name" value="RTEL1"/>
</dbReference>
<evidence type="ECO:0000256" key="12">
    <source>
        <dbReference type="ARBA" id="ARBA00023014"/>
    </source>
</evidence>
<dbReference type="GO" id="GO:1904430">
    <property type="term" value="P:negative regulation of t-circle formation"/>
    <property type="evidence" value="ECO:0007669"/>
    <property type="project" value="TreeGrafter"/>
</dbReference>
<dbReference type="SMART" id="SM00487">
    <property type="entry name" value="DEXDc"/>
    <property type="match status" value="1"/>
</dbReference>
<dbReference type="GO" id="GO:0070182">
    <property type="term" value="F:DNA polymerase binding"/>
    <property type="evidence" value="ECO:0007669"/>
    <property type="project" value="TreeGrafter"/>
</dbReference>
<dbReference type="InterPro" id="IPR014013">
    <property type="entry name" value="Helic_SF1/SF2_ATP-bd_DinG/Rad3"/>
</dbReference>
<evidence type="ECO:0000256" key="2">
    <source>
        <dbReference type="ARBA" id="ARBA00022485"/>
    </source>
</evidence>
<feature type="region of interest" description="Disordered" evidence="21">
    <location>
        <begin position="995"/>
        <end position="1021"/>
    </location>
</feature>
<keyword evidence="9" id="KW-0862">Zinc</keyword>
<dbReference type="GO" id="GO:0016818">
    <property type="term" value="F:hydrolase activity, acting on acid anhydrides, in phosphorus-containing anhydrides"/>
    <property type="evidence" value="ECO:0007669"/>
    <property type="project" value="InterPro"/>
</dbReference>
<dbReference type="GO" id="GO:0008270">
    <property type="term" value="F:zinc ion binding"/>
    <property type="evidence" value="ECO:0007669"/>
    <property type="project" value="UniProtKB-KW"/>
</dbReference>
<feature type="compositionally biased region" description="Basic and acidic residues" evidence="21">
    <location>
        <begin position="995"/>
        <end position="1018"/>
    </location>
</feature>
<comment type="function">
    <text evidence="19">A probable ATP-dependent DNA helicase implicated in DNA repair and the maintenance of genomic stability. Acts as an anti-recombinase to counteract toxic recombination and limit crossover during meiosis. Regulates meiotic recombination and crossover homeostasis by physically dissociating strand invasion events and thereby promotes noncrossover repair by meiotic synthesis dependent strand annealing (SDSA) as well as disassembly of D loop recombination intermediates.</text>
</comment>
<evidence type="ECO:0000259" key="23">
    <source>
        <dbReference type="PROSITE" id="PS51193"/>
    </source>
</evidence>
<dbReference type="GO" id="GO:0006260">
    <property type="term" value="P:DNA replication"/>
    <property type="evidence" value="ECO:0007669"/>
    <property type="project" value="InterPro"/>
</dbReference>
<dbReference type="CDD" id="cd16449">
    <property type="entry name" value="RING-HC"/>
    <property type="match status" value="1"/>
</dbReference>
<proteinExistence type="inferred from homology"/>
<evidence type="ECO:0000256" key="16">
    <source>
        <dbReference type="ARBA" id="ARBA00023242"/>
    </source>
</evidence>
<dbReference type="GO" id="GO:0006310">
    <property type="term" value="P:DNA recombination"/>
    <property type="evidence" value="ECO:0007669"/>
    <property type="project" value="InterPro"/>
</dbReference>
<dbReference type="SUPFAM" id="SSF57850">
    <property type="entry name" value="RING/U-box"/>
    <property type="match status" value="1"/>
</dbReference>
<keyword evidence="10 19" id="KW-0067">ATP-binding</keyword>
<evidence type="ECO:0000256" key="4">
    <source>
        <dbReference type="ARBA" id="ARBA00022741"/>
    </source>
</evidence>
<gene>
    <name evidence="24" type="ORF">SNE40_004604</name>
</gene>
<evidence type="ECO:0000256" key="11">
    <source>
        <dbReference type="ARBA" id="ARBA00023004"/>
    </source>
</evidence>
<dbReference type="CDD" id="cd13932">
    <property type="entry name" value="HN_RTEL1"/>
    <property type="match status" value="1"/>
</dbReference>
<evidence type="ECO:0000313" key="25">
    <source>
        <dbReference type="Proteomes" id="UP001347796"/>
    </source>
</evidence>
<keyword evidence="8 19" id="KW-0347">Helicase</keyword>
<dbReference type="GO" id="GO:0090657">
    <property type="term" value="P:telomeric loop disassembly"/>
    <property type="evidence" value="ECO:0007669"/>
    <property type="project" value="TreeGrafter"/>
</dbReference>
<keyword evidence="14 19" id="KW-0234">DNA repair</keyword>
<feature type="compositionally biased region" description="Low complexity" evidence="21">
    <location>
        <begin position="1072"/>
        <end position="1088"/>
    </location>
</feature>
<sequence length="1179" mass="131862">MPLLKVGGVDVNFPFTPYPCQVDYMEKMIECLKKNVNGILESPTGTGKTLCLLCSSLAWLQGKKAQVQMKKENGMAPFLNDKENITDEFMKKVAANLQQASGSGWGSSDFVVPKIIYASRTHSQLSQAIQELKRTSYNNMKVAVIGSREQLCINEAVKKETSNSAKVHLCRAKVTARKCHFYNVLEDLKKNSEPRAVVGNVVDIEDMIRHGQKSNVCPYYMARELKTDADIIFMPYNYLLDPKSRRANGVELQGNVLIFDEAHNLEKICEDSASFDLSSVDLATAMEESTKLMEKLIDMAQREEQSLVEGDEAIEPEFQLDELLKLKSTIKDLEENIDALHIPKDGLTKPGQYIFELLAGVGITYESKNSVIDLLEKIVAYLTSGETSAGLHTKGAGLSKFTDALKKVFSQEISGGVSILQHQATVTQSFKVHIHQKEKDKNKKKIDSWATSGTDNKGERILSFWCFSSGQTMKELIAHGVKSIILTSGTLSPISSFTMEMQIPFPVTLENPHVIEQHQVCVCTLKVGPDNFRLNSSYEHRFDPKYLTSLGNAIVNFSRIVPNGLLVFFPSYIVMDKSVEFWQQNNIWDRIIPYKPIFIEPTGKKGFVETMDEFYEKVNDPSKNGAIFMAVCRGKVSEGLDFADTNGRAVLITGIPYPPMKDPKVILKRQYLDEMVRKGNKNVLIGQKWYTQQATRAVNQAIGRVIRHKQDYGAIILCDERFSRQDSIKQLPVWVRPYVNNFDNYGKAQGYLLKFFKTAESKVPAPQLKKKATSTVSHVGCEGAYFQPTAIRSATPISSRRRVESARNVACHGQTLQHTTDDNNKLSSQYQQSGSSKSTTSRTGLIQALEFDEKTNEDGDDSFNLGQASRFGPQKATFKKKIIVKKSGEIIESKTTSGAKNSQIKQKHYNHAEIYLEEIKQALAKDGYRTFSKALRDYKEHGDYIKVTAVLADLFTSTPTYYHLFRKFYSFLRAKHKQEFDQLCKDLTGEGVGYKPEDSISNKRLRQDNTDGPVDKKAKTNNFNSAKLPSITANVITVSSNPSTSSAHLNTLSNCAFSETSKSSKDIIDPPSVTSSKSNSQTSSMSTCSLDNNEKLTDDVMENVNKILTSSNKPCTGYTCSLCGNDAKVPFEALCQHTCCFTCWRQVLDGNKLCPGCGVRIRRRHLIQKLFASGPNLIQ</sequence>
<evidence type="ECO:0000313" key="24">
    <source>
        <dbReference type="EMBL" id="KAK6188427.1"/>
    </source>
</evidence>
<dbReference type="CDD" id="cd17970">
    <property type="entry name" value="DEAHc_FancJ"/>
    <property type="match status" value="1"/>
</dbReference>
<dbReference type="SUPFAM" id="SSF52540">
    <property type="entry name" value="P-loop containing nucleoside triphosphate hydrolases"/>
    <property type="match status" value="2"/>
</dbReference>
<dbReference type="InterPro" id="IPR013083">
    <property type="entry name" value="Znf_RING/FYVE/PHD"/>
</dbReference>
<dbReference type="Gene3D" id="3.30.40.10">
    <property type="entry name" value="Zinc/RING finger domain, C3HC4 (zinc finger)"/>
    <property type="match status" value="1"/>
</dbReference>
<dbReference type="NCBIfam" id="TIGR00604">
    <property type="entry name" value="rad3"/>
    <property type="match status" value="1"/>
</dbReference>
<dbReference type="InterPro" id="IPR049909">
    <property type="entry name" value="Rtel1_HHD"/>
</dbReference>
<dbReference type="GO" id="GO:0003678">
    <property type="term" value="F:DNA helicase activity"/>
    <property type="evidence" value="ECO:0007669"/>
    <property type="project" value="UniProtKB-UniRule"/>
</dbReference>
<dbReference type="PANTHER" id="PTHR11472:SF34">
    <property type="entry name" value="REGULATOR OF TELOMERE ELONGATION HELICASE 1"/>
    <property type="match status" value="1"/>
</dbReference>
<dbReference type="Gene3D" id="3.40.50.300">
    <property type="entry name" value="P-loop containing nucleotide triphosphate hydrolases"/>
    <property type="match status" value="2"/>
</dbReference>
<evidence type="ECO:0000256" key="19">
    <source>
        <dbReference type="HAMAP-Rule" id="MF_03065"/>
    </source>
</evidence>
<feature type="domain" description="RING-type" evidence="22">
    <location>
        <begin position="1120"/>
        <end position="1157"/>
    </location>
</feature>
<dbReference type="InterPro" id="IPR010614">
    <property type="entry name" value="RAD3-like_helicase_DEAD"/>
</dbReference>
<dbReference type="FunFam" id="3.40.50.300:FF:000431">
    <property type="entry name" value="Regulator of telomere elongation helicase 1"/>
    <property type="match status" value="1"/>
</dbReference>
<feature type="binding site" evidence="19">
    <location>
        <position position="170"/>
    </location>
    <ligand>
        <name>[4Fe-4S] cluster</name>
        <dbReference type="ChEBI" id="CHEBI:49883"/>
    </ligand>
</feature>
<keyword evidence="6 20" id="KW-0863">Zinc-finger</keyword>
<dbReference type="InterPro" id="IPR057498">
    <property type="entry name" value="Rtel1_ARCH"/>
</dbReference>
<dbReference type="InterPro" id="IPR013020">
    <property type="entry name" value="Rad3/Chl1-like"/>
</dbReference>
<keyword evidence="11 19" id="KW-0408">Iron</keyword>
<evidence type="ECO:0000256" key="13">
    <source>
        <dbReference type="ARBA" id="ARBA00023125"/>
    </source>
</evidence>
<dbReference type="FunFam" id="3.40.50.300:FF:000691">
    <property type="entry name" value="Regulator of telomere elongation helicase 1"/>
    <property type="match status" value="1"/>
</dbReference>
<evidence type="ECO:0000256" key="15">
    <source>
        <dbReference type="ARBA" id="ARBA00023235"/>
    </source>
</evidence>
<evidence type="ECO:0000256" key="10">
    <source>
        <dbReference type="ARBA" id="ARBA00022840"/>
    </source>
</evidence>
<organism evidence="24 25">
    <name type="scientific">Patella caerulea</name>
    <name type="common">Rayed Mediterranean limpet</name>
    <dbReference type="NCBI Taxonomy" id="87958"/>
    <lineage>
        <taxon>Eukaryota</taxon>
        <taxon>Metazoa</taxon>
        <taxon>Spiralia</taxon>
        <taxon>Lophotrochozoa</taxon>
        <taxon>Mollusca</taxon>
        <taxon>Gastropoda</taxon>
        <taxon>Patellogastropoda</taxon>
        <taxon>Patelloidea</taxon>
        <taxon>Patellidae</taxon>
        <taxon>Patella</taxon>
    </lineage>
</organism>
<dbReference type="InterPro" id="IPR027417">
    <property type="entry name" value="P-loop_NTPase"/>
</dbReference>
<keyword evidence="5 19" id="KW-0227">DNA damage</keyword>
<evidence type="ECO:0000259" key="22">
    <source>
        <dbReference type="PROSITE" id="PS50089"/>
    </source>
</evidence>
<dbReference type="InterPro" id="IPR006554">
    <property type="entry name" value="Helicase-like_DEXD_c2"/>
</dbReference>
<keyword evidence="16 19" id="KW-0539">Nucleus</keyword>
<keyword evidence="25" id="KW-1185">Reference proteome</keyword>
<keyword evidence="13 19" id="KW-0238">DNA-binding</keyword>
<dbReference type="PROSITE" id="PS51193">
    <property type="entry name" value="HELICASE_ATP_BIND_2"/>
    <property type="match status" value="1"/>
</dbReference>
<evidence type="ECO:0000256" key="20">
    <source>
        <dbReference type="PROSITE-ProRule" id="PRU00175"/>
    </source>
</evidence>
<protein>
    <recommendedName>
        <fullName evidence="18 19">Regulator of telomere elongation helicase 1 homolog</fullName>
        <ecNumber evidence="19">5.6.2.-</ecNumber>
    </recommendedName>
</protein>
<dbReference type="GO" id="GO:0051539">
    <property type="term" value="F:4 iron, 4 sulfur cluster binding"/>
    <property type="evidence" value="ECO:0007669"/>
    <property type="project" value="UniProtKB-UniRule"/>
</dbReference>
<dbReference type="EC" id="5.6.2.-" evidence="19"/>
<feature type="domain" description="Helicase ATP-binding" evidence="23">
    <location>
        <begin position="7"/>
        <end position="306"/>
    </location>
</feature>
<dbReference type="GO" id="GO:0006281">
    <property type="term" value="P:DNA repair"/>
    <property type="evidence" value="ECO:0007669"/>
    <property type="project" value="UniProtKB-UniRule"/>
</dbReference>
<dbReference type="Proteomes" id="UP001347796">
    <property type="component" value="Unassembled WGS sequence"/>
</dbReference>
<feature type="compositionally biased region" description="Low complexity" evidence="21">
    <location>
        <begin position="827"/>
        <end position="843"/>
    </location>
</feature>
<dbReference type="GO" id="GO:0005634">
    <property type="term" value="C:nucleus"/>
    <property type="evidence" value="ECO:0007669"/>
    <property type="project" value="UniProtKB-SubCell"/>
</dbReference>
<evidence type="ECO:0000256" key="18">
    <source>
        <dbReference type="ARBA" id="ARBA00073810"/>
    </source>
</evidence>
<feature type="binding site" evidence="19">
    <location>
        <position position="179"/>
    </location>
    <ligand>
        <name>[4Fe-4S] cluster</name>
        <dbReference type="ChEBI" id="CHEBI:49883"/>
    </ligand>
</feature>
<dbReference type="InterPro" id="IPR001841">
    <property type="entry name" value="Znf_RING"/>
</dbReference>
<dbReference type="Pfam" id="PF06733">
    <property type="entry name" value="DEAD_2"/>
    <property type="match status" value="1"/>
</dbReference>
<dbReference type="HAMAP" id="MF_03065">
    <property type="entry name" value="RTEL1"/>
    <property type="match status" value="1"/>
</dbReference>
<comment type="catalytic activity">
    <reaction evidence="17 19">
        <text>ATP + H2O = ADP + phosphate + H(+)</text>
        <dbReference type="Rhea" id="RHEA:13065"/>
        <dbReference type="ChEBI" id="CHEBI:15377"/>
        <dbReference type="ChEBI" id="CHEBI:15378"/>
        <dbReference type="ChEBI" id="CHEBI:30616"/>
        <dbReference type="ChEBI" id="CHEBI:43474"/>
        <dbReference type="ChEBI" id="CHEBI:456216"/>
    </reaction>
</comment>
<comment type="similarity">
    <text evidence="19">Belongs to the helicase family. RAD3/XPD subfamily.</text>
</comment>
<keyword evidence="4 19" id="KW-0547">Nucleotide-binding</keyword>
<accession>A0AAN8QCL4</accession>
<dbReference type="InterPro" id="IPR018957">
    <property type="entry name" value="Znf_C3HC4_RING-type"/>
</dbReference>
<keyword evidence="3 19" id="KW-0479">Metal-binding</keyword>
<comment type="caution">
    <text evidence="24">The sequence shown here is derived from an EMBL/GenBank/DDBJ whole genome shotgun (WGS) entry which is preliminary data.</text>
</comment>